<evidence type="ECO:0000313" key="1">
    <source>
        <dbReference type="EMBL" id="JAD98974.1"/>
    </source>
</evidence>
<dbReference type="EMBL" id="GBRH01198921">
    <property type="protein sequence ID" value="JAD98974.1"/>
    <property type="molecule type" value="Transcribed_RNA"/>
</dbReference>
<reference evidence="1" key="2">
    <citation type="journal article" date="2015" name="Data Brief">
        <title>Shoot transcriptome of the giant reed, Arundo donax.</title>
        <authorList>
            <person name="Barrero R.A."/>
            <person name="Guerrero F.D."/>
            <person name="Moolhuijzen P."/>
            <person name="Goolsby J.A."/>
            <person name="Tidwell J."/>
            <person name="Bellgard S.E."/>
            <person name="Bellgard M.I."/>
        </authorList>
    </citation>
    <scope>NUCLEOTIDE SEQUENCE</scope>
    <source>
        <tissue evidence="1">Shoot tissue taken approximately 20 cm above the soil surface</tissue>
    </source>
</reference>
<proteinExistence type="predicted"/>
<name>A0A0A9EDX3_ARUDO</name>
<dbReference type="AlphaFoldDB" id="A0A0A9EDX3"/>
<sequence length="124" mass="14375">MPEKQDLFSLQAQAYGFLCSEALGEAFQASIGEEAEGVVFENLRRNHFEMVQWVVDQETTDMLPSLIPPRRCMMEAHLFHQHYHLSRNMEQLESLTQGSHEPPALAPQEEYCLIEQLQIHQSYL</sequence>
<reference evidence="1" key="1">
    <citation type="submission" date="2014-09" db="EMBL/GenBank/DDBJ databases">
        <authorList>
            <person name="Magalhaes I.L.F."/>
            <person name="Oliveira U."/>
            <person name="Santos F.R."/>
            <person name="Vidigal T.H.D.A."/>
            <person name="Brescovit A.D."/>
            <person name="Santos A.J."/>
        </authorList>
    </citation>
    <scope>NUCLEOTIDE SEQUENCE</scope>
    <source>
        <tissue evidence="1">Shoot tissue taken approximately 20 cm above the soil surface</tissue>
    </source>
</reference>
<protein>
    <submittedName>
        <fullName evidence="1">Uncharacterized protein</fullName>
    </submittedName>
</protein>
<accession>A0A0A9EDX3</accession>
<organism evidence="1">
    <name type="scientific">Arundo donax</name>
    <name type="common">Giant reed</name>
    <name type="synonym">Donax arundinaceus</name>
    <dbReference type="NCBI Taxonomy" id="35708"/>
    <lineage>
        <taxon>Eukaryota</taxon>
        <taxon>Viridiplantae</taxon>
        <taxon>Streptophyta</taxon>
        <taxon>Embryophyta</taxon>
        <taxon>Tracheophyta</taxon>
        <taxon>Spermatophyta</taxon>
        <taxon>Magnoliopsida</taxon>
        <taxon>Liliopsida</taxon>
        <taxon>Poales</taxon>
        <taxon>Poaceae</taxon>
        <taxon>PACMAD clade</taxon>
        <taxon>Arundinoideae</taxon>
        <taxon>Arundineae</taxon>
        <taxon>Arundo</taxon>
    </lineage>
</organism>